<dbReference type="InterPro" id="IPR051579">
    <property type="entry name" value="DDR_Transcriptional_Reg"/>
</dbReference>
<feature type="compositionally biased region" description="Basic and acidic residues" evidence="4">
    <location>
        <begin position="688"/>
        <end position="699"/>
    </location>
</feature>
<dbReference type="PROSITE" id="PS50172">
    <property type="entry name" value="BRCT"/>
    <property type="match status" value="1"/>
</dbReference>
<evidence type="ECO:0000256" key="4">
    <source>
        <dbReference type="SAM" id="MobiDB-lite"/>
    </source>
</evidence>
<protein>
    <submittedName>
        <fullName evidence="6">BRCT domain-containing protein</fullName>
    </submittedName>
</protein>
<dbReference type="CDD" id="cd18432">
    <property type="entry name" value="BRCT_PAXIP1_rpt6_like"/>
    <property type="match status" value="1"/>
</dbReference>
<feature type="region of interest" description="Disordered" evidence="4">
    <location>
        <begin position="682"/>
        <end position="701"/>
    </location>
</feature>
<gene>
    <name evidence="6" type="ORF">Ccrd_006607</name>
</gene>
<dbReference type="SMART" id="SM00292">
    <property type="entry name" value="BRCT"/>
    <property type="match status" value="2"/>
</dbReference>
<dbReference type="InterPro" id="IPR036420">
    <property type="entry name" value="BRCT_dom_sf"/>
</dbReference>
<feature type="region of interest" description="Disordered" evidence="4">
    <location>
        <begin position="1"/>
        <end position="22"/>
    </location>
</feature>
<dbReference type="PANTHER" id="PTHR23196">
    <property type="entry name" value="PAX TRANSCRIPTION ACTIVATION DOMAIN INTERACTING PROTEIN"/>
    <property type="match status" value="1"/>
</dbReference>
<dbReference type="GO" id="GO:0005634">
    <property type="term" value="C:nucleus"/>
    <property type="evidence" value="ECO:0007669"/>
    <property type="project" value="UniProtKB-SubCell"/>
</dbReference>
<dbReference type="AlphaFoldDB" id="A0A118JTS1"/>
<keyword evidence="2" id="KW-0227">DNA damage</keyword>
<feature type="domain" description="BRCT" evidence="5">
    <location>
        <begin position="876"/>
        <end position="940"/>
    </location>
</feature>
<feature type="compositionally biased region" description="Basic and acidic residues" evidence="4">
    <location>
        <begin position="458"/>
        <end position="475"/>
    </location>
</feature>
<feature type="region of interest" description="Disordered" evidence="4">
    <location>
        <begin position="456"/>
        <end position="478"/>
    </location>
</feature>
<dbReference type="Gene3D" id="3.40.50.10190">
    <property type="entry name" value="BRCT domain"/>
    <property type="match status" value="2"/>
</dbReference>
<dbReference type="Pfam" id="PF16589">
    <property type="entry name" value="BRCT_2"/>
    <property type="match status" value="1"/>
</dbReference>
<reference evidence="6 7" key="1">
    <citation type="journal article" date="2016" name="Sci. Rep.">
        <title>The genome sequence of the outbreeding globe artichoke constructed de novo incorporating a phase-aware low-pass sequencing strategy of F1 progeny.</title>
        <authorList>
            <person name="Scaglione D."/>
            <person name="Reyes-Chin-Wo S."/>
            <person name="Acquadro A."/>
            <person name="Froenicke L."/>
            <person name="Portis E."/>
            <person name="Beitel C."/>
            <person name="Tirone M."/>
            <person name="Mauro R."/>
            <person name="Lo Monaco A."/>
            <person name="Mauromicale G."/>
            <person name="Faccioli P."/>
            <person name="Cattivelli L."/>
            <person name="Rieseberg L."/>
            <person name="Michelmore R."/>
            <person name="Lanteri S."/>
        </authorList>
    </citation>
    <scope>NUCLEOTIDE SEQUENCE [LARGE SCALE GENOMIC DNA]</scope>
    <source>
        <strain evidence="6">2C</strain>
    </source>
</reference>
<dbReference type="STRING" id="59895.A0A118JTS1"/>
<dbReference type="OMA" id="QVMDFGG"/>
<feature type="region of interest" description="Disordered" evidence="4">
    <location>
        <begin position="129"/>
        <end position="159"/>
    </location>
</feature>
<feature type="region of interest" description="Disordered" evidence="4">
    <location>
        <begin position="554"/>
        <end position="605"/>
    </location>
</feature>
<keyword evidence="7" id="KW-1185">Reference proteome</keyword>
<dbReference type="SUPFAM" id="SSF52113">
    <property type="entry name" value="BRCT domain"/>
    <property type="match status" value="1"/>
</dbReference>
<dbReference type="PANTHER" id="PTHR23196:SF1">
    <property type="entry name" value="PAX-INTERACTING PROTEIN 1"/>
    <property type="match status" value="1"/>
</dbReference>
<evidence type="ECO:0000256" key="2">
    <source>
        <dbReference type="ARBA" id="ARBA00022763"/>
    </source>
</evidence>
<evidence type="ECO:0000313" key="7">
    <source>
        <dbReference type="Proteomes" id="UP000243975"/>
    </source>
</evidence>
<comment type="subcellular location">
    <subcellularLocation>
        <location evidence="1">Nucleus</location>
    </subcellularLocation>
</comment>
<proteinExistence type="predicted"/>
<dbReference type="InterPro" id="IPR001357">
    <property type="entry name" value="BRCT_dom"/>
</dbReference>
<name>A0A118JTS1_CYNCS</name>
<accession>A0A118JTS1</accession>
<dbReference type="Gramene" id="KVH91372">
    <property type="protein sequence ID" value="KVH91372"/>
    <property type="gene ID" value="Ccrd_006607"/>
</dbReference>
<evidence type="ECO:0000256" key="1">
    <source>
        <dbReference type="ARBA" id="ARBA00004123"/>
    </source>
</evidence>
<evidence type="ECO:0000259" key="5">
    <source>
        <dbReference type="PROSITE" id="PS50172"/>
    </source>
</evidence>
<evidence type="ECO:0000313" key="6">
    <source>
        <dbReference type="EMBL" id="KVH91372.1"/>
    </source>
</evidence>
<comment type="caution">
    <text evidence="6">The sequence shown here is derived from an EMBL/GenBank/DDBJ whole genome shotgun (WGS) entry which is preliminary data.</text>
</comment>
<dbReference type="Pfam" id="PF16770">
    <property type="entry name" value="RTT107_BRCT_5"/>
    <property type="match status" value="1"/>
</dbReference>
<dbReference type="Proteomes" id="UP000243975">
    <property type="component" value="Unassembled WGS sequence"/>
</dbReference>
<dbReference type="EMBL" id="LEKV01005042">
    <property type="protein sequence ID" value="KVH91372.1"/>
    <property type="molecule type" value="Genomic_DNA"/>
</dbReference>
<dbReference type="CDD" id="cd17744">
    <property type="entry name" value="BRCT_MDC1_rpt1"/>
    <property type="match status" value="1"/>
</dbReference>
<evidence type="ECO:0000256" key="3">
    <source>
        <dbReference type="ARBA" id="ARBA00023242"/>
    </source>
</evidence>
<dbReference type="GO" id="GO:0006974">
    <property type="term" value="P:DNA damage response"/>
    <property type="evidence" value="ECO:0007669"/>
    <property type="project" value="UniProtKB-KW"/>
</dbReference>
<sequence length="1068" mass="117967">MGDDDNGNDKSSETDASTWDFDGQETQIFDSQFFDSPTSSPGNKFNGDDADEFHTLHGTIPFDDIVMFEDELATQVMDPDGETQLVNLGCETQVVNFDAEIEVMDFPDFVEQNGTQLFNDYDTEEVVDSDHEGTENTQVVDESDELSVEDSGRRASTNSADLEHTQHMRQCNKDTNECKPKMDCGRSEQQTSGVGFKTFTSIRAASMRASGLAALNKASQRSKSPSCSTLCSEPDIEHRRKLLGRSPSHDLENHKLFDGPETGNRCRFGRATARKLFAEDAQTETKEPNDNAKLCVEANSHMCSGLETELAGLSYVDSQEPGEASQANALDFVDNFLKVNIECSDERDIGKSTGGKENPVLSAKGTQTLAKSANLINAVGERGIFDWDNNREDEGGGEFFRKKKEAFFASGGRKLNSSSSRNGRILGVSRDKKQPNIHEKIMGLVCSDSKLVVGNNKANDKSDNSLRTHLKDSNSRKNLINELDKQSNLHEHGMSDMPTDMHAQETTEIRFDTQMAAEAMEDLCFGLLVTGHESTKADEGCNHMPKGFYKGEAQEKSLTKRSRKALPLPDDGARTRQSKLKRINGQSKEATAAPLQHSAKVRKQHDTVPVKELKRVKSAGKKKIACNQSENLDNLPKRRGEMSLKRREIDTTDAPVESGDQMSFKKQCIQGALGHVTPVARRTRRSMRVNESEKSKDASSDLTEEINILTGFVPKGKRTCQKLSPARQKVGSQSISRLTRSKVAILSKQGKGSGDNHHGNGQANTLPCYEEARASPRLEGSLRVRNEPIPSACATPVSRGTPVKEASPICMGDEYLKQSCRKSRIRSSLIQEVCSLASAGATLISPTKDTRKRRDVSLICVLFSRHLDGDIVKQQKKILSRLGASESFSMSDATHFIADDFVRTRNMLEAIALGKPVVTHLWLESCGQACCHIDEKNFILRDAKKEKEFGFSLPASLARACQNPLLKGHKVLITPNTKPGKDILANLVKAVHGVAVERMGRTALKDDKVPERLLILSCEEDYALCLPFLEKGAAIYSSELILNGIVTQRLDYQRSREENPFDSLAEER</sequence>
<organism evidence="6 7">
    <name type="scientific">Cynara cardunculus var. scolymus</name>
    <name type="common">Globe artichoke</name>
    <name type="synonym">Cynara scolymus</name>
    <dbReference type="NCBI Taxonomy" id="59895"/>
    <lineage>
        <taxon>Eukaryota</taxon>
        <taxon>Viridiplantae</taxon>
        <taxon>Streptophyta</taxon>
        <taxon>Embryophyta</taxon>
        <taxon>Tracheophyta</taxon>
        <taxon>Spermatophyta</taxon>
        <taxon>Magnoliopsida</taxon>
        <taxon>eudicotyledons</taxon>
        <taxon>Gunneridae</taxon>
        <taxon>Pentapetalae</taxon>
        <taxon>asterids</taxon>
        <taxon>campanulids</taxon>
        <taxon>Asterales</taxon>
        <taxon>Asteraceae</taxon>
        <taxon>Carduoideae</taxon>
        <taxon>Cardueae</taxon>
        <taxon>Carduinae</taxon>
        <taxon>Cynara</taxon>
    </lineage>
</organism>
<keyword evidence="3" id="KW-0539">Nucleus</keyword>